<dbReference type="InterPro" id="IPR023210">
    <property type="entry name" value="NADP_OxRdtase_dom"/>
</dbReference>
<dbReference type="PATRIC" id="fig|472175.3.peg.2520"/>
<dbReference type="InterPro" id="IPR020471">
    <property type="entry name" value="AKR"/>
</dbReference>
<dbReference type="eggNOG" id="COG0667">
    <property type="taxonomic scope" value="Bacteria"/>
</dbReference>
<dbReference type="Proteomes" id="UP000053675">
    <property type="component" value="Unassembled WGS sequence"/>
</dbReference>
<dbReference type="CDD" id="cd19162">
    <property type="entry name" value="AKR_FDH"/>
    <property type="match status" value="1"/>
</dbReference>
<organism evidence="2 3">
    <name type="scientific">Nitratireductor basaltis</name>
    <dbReference type="NCBI Taxonomy" id="472175"/>
    <lineage>
        <taxon>Bacteria</taxon>
        <taxon>Pseudomonadati</taxon>
        <taxon>Pseudomonadota</taxon>
        <taxon>Alphaproteobacteria</taxon>
        <taxon>Hyphomicrobiales</taxon>
        <taxon>Phyllobacteriaceae</taxon>
        <taxon>Nitratireductor</taxon>
    </lineage>
</organism>
<protein>
    <submittedName>
        <fullName evidence="2">Pyridoxal 4-dehydrogenase</fullName>
        <ecNumber evidence="2">1.1.1.107</ecNumber>
    </submittedName>
</protein>
<dbReference type="GO" id="GO:0005829">
    <property type="term" value="C:cytosol"/>
    <property type="evidence" value="ECO:0007669"/>
    <property type="project" value="TreeGrafter"/>
</dbReference>
<dbReference type="EC" id="1.1.1.107" evidence="2"/>
<dbReference type="EMBL" id="JMQM01000001">
    <property type="protein sequence ID" value="KFB11478.1"/>
    <property type="molecule type" value="Genomic_DNA"/>
</dbReference>
<dbReference type="OrthoDB" id="9768851at2"/>
<dbReference type="Pfam" id="PF00248">
    <property type="entry name" value="Aldo_ket_red"/>
    <property type="match status" value="1"/>
</dbReference>
<dbReference type="PANTHER" id="PTHR42686:SF1">
    <property type="entry name" value="GH17980P-RELATED"/>
    <property type="match status" value="1"/>
</dbReference>
<evidence type="ECO:0000313" key="3">
    <source>
        <dbReference type="Proteomes" id="UP000053675"/>
    </source>
</evidence>
<dbReference type="InterPro" id="IPR036812">
    <property type="entry name" value="NAD(P)_OxRdtase_dom_sf"/>
</dbReference>
<dbReference type="AlphaFoldDB" id="A0A084UEU2"/>
<dbReference type="RefSeq" id="WP_036483448.1">
    <property type="nucleotide sequence ID" value="NZ_JMQM01000001.1"/>
</dbReference>
<comment type="caution">
    <text evidence="2">The sequence shown here is derived from an EMBL/GenBank/DDBJ whole genome shotgun (WGS) entry which is preliminary data.</text>
</comment>
<dbReference type="Gene3D" id="3.20.20.100">
    <property type="entry name" value="NADP-dependent oxidoreductase domain"/>
    <property type="match status" value="1"/>
</dbReference>
<dbReference type="InterPro" id="IPR044477">
    <property type="entry name" value="FDH-like"/>
</dbReference>
<keyword evidence="3" id="KW-1185">Reference proteome</keyword>
<dbReference type="STRING" id="472175.EL18_02526"/>
<accession>A0A084UEU2</accession>
<name>A0A084UEU2_9HYPH</name>
<proteinExistence type="predicted"/>
<reference evidence="2 3" key="1">
    <citation type="submission" date="2014-05" db="EMBL/GenBank/DDBJ databases">
        <title>Draft Genome Sequence of Nitratireductor basaltis Strain UMTGB225, A Marine Bacterium Isolated from Green Barrel Tunicate.</title>
        <authorList>
            <person name="Gan H.Y."/>
        </authorList>
    </citation>
    <scope>NUCLEOTIDE SEQUENCE [LARGE SCALE GENOMIC DNA]</scope>
    <source>
        <strain evidence="2 3">UMTGB225</strain>
    </source>
</reference>
<feature type="domain" description="NADP-dependent oxidoreductase" evidence="1">
    <location>
        <begin position="9"/>
        <end position="295"/>
    </location>
</feature>
<evidence type="ECO:0000259" key="1">
    <source>
        <dbReference type="Pfam" id="PF00248"/>
    </source>
</evidence>
<dbReference type="GO" id="GO:0050235">
    <property type="term" value="F:pyridoxal 4-dehydrogenase activity"/>
    <property type="evidence" value="ECO:0007669"/>
    <property type="project" value="UniProtKB-EC"/>
</dbReference>
<dbReference type="SUPFAM" id="SSF51430">
    <property type="entry name" value="NAD(P)-linked oxidoreductase"/>
    <property type="match status" value="1"/>
</dbReference>
<dbReference type="PANTHER" id="PTHR42686">
    <property type="entry name" value="GH17980P-RELATED"/>
    <property type="match status" value="1"/>
</dbReference>
<keyword evidence="2" id="KW-0560">Oxidoreductase</keyword>
<evidence type="ECO:0000313" key="2">
    <source>
        <dbReference type="EMBL" id="KFB11478.1"/>
    </source>
</evidence>
<gene>
    <name evidence="2" type="primary">pld</name>
    <name evidence="2" type="ORF">EL18_02526</name>
</gene>
<sequence length="314" mass="34101">MSRPVKPVGLGFGLLGTTNAAPITDDSAEKMFAAAWEMGIRRFDTAPLYGGRLSEERLGRLLRGRSRDDYVLSTKVGRYRGYAATVVNPMNNPGDWHDYSRDATFRSVEESLKLLGTDHLDIVFVHDCDAHLSEALTGALPALTELKAQGVVGAIGCGSNVAATHLALLQKIELDVLMVAGRFTLLDQSAADLLFPFCLERGVRVELAAPFNSGILATGPDVEATRFDYQPPDAALRARVRAIQAICQTESVPLKRAALHYSASHPAVTRLVLGLVHREALRSNLEDLSSPVPDRLWPALEPLGIPDPTESIKR</sequence>